<comment type="caution">
    <text evidence="1">The sequence shown here is derived from an EMBL/GenBank/DDBJ whole genome shotgun (WGS) entry which is preliminary data.</text>
</comment>
<name>A0A414HVA6_BACT4</name>
<dbReference type="EMBL" id="QSJP01000001">
    <property type="protein sequence ID" value="RHD91623.1"/>
    <property type="molecule type" value="Genomic_DNA"/>
</dbReference>
<dbReference type="Proteomes" id="UP000284785">
    <property type="component" value="Unassembled WGS sequence"/>
</dbReference>
<dbReference type="AlphaFoldDB" id="A0A414HVA6"/>
<organism evidence="1 2">
    <name type="scientific">Bacteroides thetaiotaomicron</name>
    <dbReference type="NCBI Taxonomy" id="818"/>
    <lineage>
        <taxon>Bacteria</taxon>
        <taxon>Pseudomonadati</taxon>
        <taxon>Bacteroidota</taxon>
        <taxon>Bacteroidia</taxon>
        <taxon>Bacteroidales</taxon>
        <taxon>Bacteroidaceae</taxon>
        <taxon>Bacteroides</taxon>
    </lineage>
</organism>
<dbReference type="PROSITE" id="PS51257">
    <property type="entry name" value="PROKAR_LIPOPROTEIN"/>
    <property type="match status" value="1"/>
</dbReference>
<proteinExistence type="predicted"/>
<accession>A0A414HVA6</accession>
<dbReference type="RefSeq" id="WP_118214327.1">
    <property type="nucleotide sequence ID" value="NZ_QSJP01000001.1"/>
</dbReference>
<protein>
    <recommendedName>
        <fullName evidence="3">Lipoprotein</fullName>
    </recommendedName>
</protein>
<evidence type="ECO:0000313" key="1">
    <source>
        <dbReference type="EMBL" id="RHD91623.1"/>
    </source>
</evidence>
<evidence type="ECO:0008006" key="3">
    <source>
        <dbReference type="Google" id="ProtNLM"/>
    </source>
</evidence>
<reference evidence="1 2" key="1">
    <citation type="submission" date="2018-08" db="EMBL/GenBank/DDBJ databases">
        <title>A genome reference for cultivated species of the human gut microbiota.</title>
        <authorList>
            <person name="Zou Y."/>
            <person name="Xue W."/>
            <person name="Luo G."/>
        </authorList>
    </citation>
    <scope>NUCLEOTIDE SEQUENCE [LARGE SCALE GENOMIC DNA]</scope>
    <source>
        <strain evidence="1 2">AM30-26</strain>
    </source>
</reference>
<evidence type="ECO:0000313" key="2">
    <source>
        <dbReference type="Proteomes" id="UP000284785"/>
    </source>
</evidence>
<sequence length="88" mass="10130">MKKILIILAVVSLAGCKTENIYLTILPIKKVTETDTIYVVPDNRFKRELEKADSIFSIIDKASDAVAKSAFEKTKHLLPQWYKRKYID</sequence>
<gene>
    <name evidence="1" type="ORF">DW780_01065</name>
</gene>